<name>A0ABP5N406_9ACTN</name>
<dbReference type="RefSeq" id="WP_346162152.1">
    <property type="nucleotide sequence ID" value="NZ_BAAAOQ010000003.1"/>
</dbReference>
<evidence type="ECO:0000313" key="1">
    <source>
        <dbReference type="EMBL" id="GAA2192674.1"/>
    </source>
</evidence>
<gene>
    <name evidence="1" type="ORF">GCM10009787_11240</name>
</gene>
<keyword evidence="2" id="KW-1185">Reference proteome</keyword>
<proteinExistence type="predicted"/>
<dbReference type="EMBL" id="BAAAOQ010000003">
    <property type="protein sequence ID" value="GAA2192674.1"/>
    <property type="molecule type" value="Genomic_DNA"/>
</dbReference>
<sequence length="107" mass="12062">MSELLGELYAVERLQILAGDSDGAHLRREYLVRRAAVLDRLAEEPAQPDWVMDYVIHAGVAARELREHDLTHSSTRGAIPAGAACWTDNLLGYVRQEHRAWIIDNDL</sequence>
<comment type="caution">
    <text evidence="1">The sequence shown here is derived from an EMBL/GenBank/DDBJ whole genome shotgun (WGS) entry which is preliminary data.</text>
</comment>
<organism evidence="1 2">
    <name type="scientific">Streptomyces bangladeshensis</name>
    <dbReference type="NCBI Taxonomy" id="295352"/>
    <lineage>
        <taxon>Bacteria</taxon>
        <taxon>Bacillati</taxon>
        <taxon>Actinomycetota</taxon>
        <taxon>Actinomycetes</taxon>
        <taxon>Kitasatosporales</taxon>
        <taxon>Streptomycetaceae</taxon>
        <taxon>Streptomyces</taxon>
    </lineage>
</organism>
<evidence type="ECO:0000313" key="2">
    <source>
        <dbReference type="Proteomes" id="UP001501391"/>
    </source>
</evidence>
<reference evidence="2" key="1">
    <citation type="journal article" date="2019" name="Int. J. Syst. Evol. Microbiol.">
        <title>The Global Catalogue of Microorganisms (GCM) 10K type strain sequencing project: providing services to taxonomists for standard genome sequencing and annotation.</title>
        <authorList>
            <consortium name="The Broad Institute Genomics Platform"/>
            <consortium name="The Broad Institute Genome Sequencing Center for Infectious Disease"/>
            <person name="Wu L."/>
            <person name="Ma J."/>
        </authorList>
    </citation>
    <scope>NUCLEOTIDE SEQUENCE [LARGE SCALE GENOMIC DNA]</scope>
    <source>
        <strain evidence="2">JCM 14924</strain>
    </source>
</reference>
<dbReference type="Proteomes" id="UP001501391">
    <property type="component" value="Unassembled WGS sequence"/>
</dbReference>
<protein>
    <submittedName>
        <fullName evidence="1">Uncharacterized protein</fullName>
    </submittedName>
</protein>
<accession>A0ABP5N406</accession>